<organism evidence="14 15">
    <name type="scientific">Chloebia gouldiae</name>
    <name type="common">Gouldian finch</name>
    <name type="synonym">Erythrura gouldiae</name>
    <dbReference type="NCBI Taxonomy" id="44316"/>
    <lineage>
        <taxon>Eukaryota</taxon>
        <taxon>Metazoa</taxon>
        <taxon>Chordata</taxon>
        <taxon>Craniata</taxon>
        <taxon>Vertebrata</taxon>
        <taxon>Euteleostomi</taxon>
        <taxon>Archelosauria</taxon>
        <taxon>Archosauria</taxon>
        <taxon>Dinosauria</taxon>
        <taxon>Saurischia</taxon>
        <taxon>Theropoda</taxon>
        <taxon>Coelurosauria</taxon>
        <taxon>Aves</taxon>
        <taxon>Neognathae</taxon>
        <taxon>Neoaves</taxon>
        <taxon>Telluraves</taxon>
        <taxon>Australaves</taxon>
        <taxon>Passeriformes</taxon>
        <taxon>Passeroidea</taxon>
        <taxon>Passeridae</taxon>
        <taxon>Chloebia</taxon>
    </lineage>
</organism>
<dbReference type="PANTHER" id="PTHR45659">
    <property type="entry name" value="HOMEOBOX PROTEIN HOX"/>
    <property type="match status" value="1"/>
</dbReference>
<dbReference type="GO" id="GO:0000981">
    <property type="term" value="F:DNA-binding transcription factor activity, RNA polymerase II-specific"/>
    <property type="evidence" value="ECO:0007669"/>
    <property type="project" value="InterPro"/>
</dbReference>
<evidence type="ECO:0000256" key="2">
    <source>
        <dbReference type="ARBA" id="ARBA00004123"/>
    </source>
</evidence>
<evidence type="ECO:0000256" key="11">
    <source>
        <dbReference type="RuleBase" id="RU000682"/>
    </source>
</evidence>
<evidence type="ECO:0000256" key="4">
    <source>
        <dbReference type="ARBA" id="ARBA00022473"/>
    </source>
</evidence>
<feature type="region of interest" description="Disordered" evidence="12">
    <location>
        <begin position="1"/>
        <end position="26"/>
    </location>
</feature>
<keyword evidence="6 10" id="KW-0238">DNA-binding</keyword>
<dbReference type="SUPFAM" id="SSF46689">
    <property type="entry name" value="Homeodomain-like"/>
    <property type="match status" value="1"/>
</dbReference>
<evidence type="ECO:0000256" key="1">
    <source>
        <dbReference type="ARBA" id="ARBA00003263"/>
    </source>
</evidence>
<protein>
    <recommendedName>
        <fullName evidence="13">Homeobox domain-containing protein</fullName>
    </recommendedName>
</protein>
<name>A0A3L8R109_CHLGU</name>
<evidence type="ECO:0000256" key="6">
    <source>
        <dbReference type="ARBA" id="ARBA00023125"/>
    </source>
</evidence>
<dbReference type="Pfam" id="PF00046">
    <property type="entry name" value="Homeodomain"/>
    <property type="match status" value="1"/>
</dbReference>
<evidence type="ECO:0000313" key="14">
    <source>
        <dbReference type="EMBL" id="RLV73177.1"/>
    </source>
</evidence>
<dbReference type="OrthoDB" id="6159439at2759"/>
<dbReference type="InterPro" id="IPR050296">
    <property type="entry name" value="Antp_homeobox"/>
</dbReference>
<accession>A0A3L8R109</accession>
<keyword evidence="7 10" id="KW-0371">Homeobox</keyword>
<dbReference type="InterPro" id="IPR020479">
    <property type="entry name" value="HD_metazoa"/>
</dbReference>
<evidence type="ECO:0000256" key="12">
    <source>
        <dbReference type="SAM" id="MobiDB-lite"/>
    </source>
</evidence>
<dbReference type="Proteomes" id="UP000276834">
    <property type="component" value="Unassembled WGS sequence"/>
</dbReference>
<feature type="region of interest" description="Disordered" evidence="12">
    <location>
        <begin position="56"/>
        <end position="89"/>
    </location>
</feature>
<dbReference type="GO" id="GO:0005634">
    <property type="term" value="C:nucleus"/>
    <property type="evidence" value="ECO:0007669"/>
    <property type="project" value="UniProtKB-SubCell"/>
</dbReference>
<gene>
    <name evidence="14" type="ORF">DV515_00017174</name>
</gene>
<keyword evidence="15" id="KW-1185">Reference proteome</keyword>
<comment type="function">
    <text evidence="1">Sequence-specific transcription factor which is part of a developmental regulatory system that provides cells with specific positional identities on the anterior-posterior axis.</text>
</comment>
<keyword evidence="5" id="KW-0805">Transcription regulation</keyword>
<dbReference type="PRINTS" id="PR00024">
    <property type="entry name" value="HOMEOBOX"/>
</dbReference>
<reference evidence="14 15" key="1">
    <citation type="journal article" date="2018" name="Proc. R. Soc. B">
        <title>A non-coding region near Follistatin controls head colour polymorphism in the Gouldian finch.</title>
        <authorList>
            <person name="Toomey M.B."/>
            <person name="Marques C.I."/>
            <person name="Andrade P."/>
            <person name="Araujo P.M."/>
            <person name="Sabatino S."/>
            <person name="Gazda M.A."/>
            <person name="Afonso S."/>
            <person name="Lopes R.J."/>
            <person name="Corbo J.C."/>
            <person name="Carneiro M."/>
        </authorList>
    </citation>
    <scope>NUCLEOTIDE SEQUENCE [LARGE SCALE GENOMIC DNA]</scope>
    <source>
        <strain evidence="14">Red01</strain>
        <tissue evidence="14">Muscle</tissue>
    </source>
</reference>
<dbReference type="PROSITE" id="PS50071">
    <property type="entry name" value="HOMEOBOX_2"/>
    <property type="match status" value="1"/>
</dbReference>
<dbReference type="EMBL" id="QUSF01000789">
    <property type="protein sequence ID" value="RLV73177.1"/>
    <property type="molecule type" value="Genomic_DNA"/>
</dbReference>
<sequence>MPRSITAGRQAGARRGGGGGHLEIPHPGIRWIRASRLFPPCPAGTSQRFSRSCAGLREGAAPPHPPKNQPRLPPSPLPCSSFGPSGRRGRQTYTRYQTLELEKEFHFNRYLTRRRRIEIAHSLCLTERQIKIWFQNRRMKWKKENKLLSSSQLSAEEEEEKAAEKIPLLARKVWATKGPDWNSQ</sequence>
<dbReference type="InterPro" id="IPR001356">
    <property type="entry name" value="HD"/>
</dbReference>
<evidence type="ECO:0000256" key="5">
    <source>
        <dbReference type="ARBA" id="ARBA00023015"/>
    </source>
</evidence>
<dbReference type="PANTHER" id="PTHR45659:SF9">
    <property type="entry name" value="HOMEOBOX PROTEIN HOX-B6"/>
    <property type="match status" value="1"/>
</dbReference>
<dbReference type="InterPro" id="IPR017970">
    <property type="entry name" value="Homeobox_CS"/>
</dbReference>
<dbReference type="PROSITE" id="PS00027">
    <property type="entry name" value="HOMEOBOX_1"/>
    <property type="match status" value="1"/>
</dbReference>
<comment type="caution">
    <text evidence="14">The sequence shown here is derived from an EMBL/GenBank/DDBJ whole genome shotgun (WGS) entry which is preliminary data.</text>
</comment>
<dbReference type="GO" id="GO:0000978">
    <property type="term" value="F:RNA polymerase II cis-regulatory region sequence-specific DNA binding"/>
    <property type="evidence" value="ECO:0007669"/>
    <property type="project" value="TreeGrafter"/>
</dbReference>
<evidence type="ECO:0000259" key="13">
    <source>
        <dbReference type="PROSITE" id="PS50071"/>
    </source>
</evidence>
<keyword evidence="8" id="KW-0804">Transcription</keyword>
<dbReference type="InterPro" id="IPR009057">
    <property type="entry name" value="Homeodomain-like_sf"/>
</dbReference>
<dbReference type="AlphaFoldDB" id="A0A3L8R109"/>
<feature type="compositionally biased region" description="Low complexity" evidence="12">
    <location>
        <begin position="78"/>
        <end position="89"/>
    </location>
</feature>
<evidence type="ECO:0000256" key="7">
    <source>
        <dbReference type="ARBA" id="ARBA00023155"/>
    </source>
</evidence>
<feature type="DNA-binding region" description="Homeobox" evidence="10">
    <location>
        <begin position="86"/>
        <end position="145"/>
    </location>
</feature>
<proteinExistence type="inferred from homology"/>
<evidence type="ECO:0000256" key="3">
    <source>
        <dbReference type="ARBA" id="ARBA00009107"/>
    </source>
</evidence>
<dbReference type="Gene3D" id="1.10.10.60">
    <property type="entry name" value="Homeodomain-like"/>
    <property type="match status" value="1"/>
</dbReference>
<feature type="domain" description="Homeobox" evidence="13">
    <location>
        <begin position="84"/>
        <end position="144"/>
    </location>
</feature>
<feature type="compositionally biased region" description="Pro residues" evidence="12">
    <location>
        <begin position="62"/>
        <end position="77"/>
    </location>
</feature>
<evidence type="ECO:0000256" key="8">
    <source>
        <dbReference type="ARBA" id="ARBA00023163"/>
    </source>
</evidence>
<dbReference type="GO" id="GO:0009952">
    <property type="term" value="P:anterior/posterior pattern specification"/>
    <property type="evidence" value="ECO:0007669"/>
    <property type="project" value="TreeGrafter"/>
</dbReference>
<evidence type="ECO:0000256" key="10">
    <source>
        <dbReference type="PROSITE-ProRule" id="PRU00108"/>
    </source>
</evidence>
<dbReference type="SMART" id="SM00389">
    <property type="entry name" value="HOX"/>
    <property type="match status" value="1"/>
</dbReference>
<comment type="subcellular location">
    <subcellularLocation>
        <location evidence="2 10 11">Nucleus</location>
    </subcellularLocation>
</comment>
<comment type="similarity">
    <text evidence="3">Belongs to the Antp homeobox family.</text>
</comment>
<evidence type="ECO:0000256" key="9">
    <source>
        <dbReference type="ARBA" id="ARBA00023242"/>
    </source>
</evidence>
<dbReference type="FunFam" id="1.10.10.60:FF:000017">
    <property type="entry name" value="Homeobox protein antennapedia"/>
    <property type="match status" value="1"/>
</dbReference>
<keyword evidence="9 10" id="KW-0539">Nucleus</keyword>
<keyword evidence="4" id="KW-0217">Developmental protein</keyword>
<evidence type="ECO:0000313" key="15">
    <source>
        <dbReference type="Proteomes" id="UP000276834"/>
    </source>
</evidence>
<dbReference type="CDD" id="cd00086">
    <property type="entry name" value="homeodomain"/>
    <property type="match status" value="1"/>
</dbReference>